<dbReference type="EMBL" id="JAINUF010000021">
    <property type="protein sequence ID" value="KAJ8334845.1"/>
    <property type="molecule type" value="Genomic_DNA"/>
</dbReference>
<sequence length="114" mass="12670">MTPVAQSALETSRGAKTPPVPRKTGNDPHSFGGGNSVLCERGSRRLARLRLGSLTVGWQTQKRRYCSWHRHRRRCRAEPGRAGSREPGPHAVTSPTVRTSSLYRLASRSIRLLL</sequence>
<reference evidence="2" key="1">
    <citation type="journal article" date="2023" name="Science">
        <title>Genome structures resolve the early diversification of teleost fishes.</title>
        <authorList>
            <person name="Parey E."/>
            <person name="Louis A."/>
            <person name="Montfort J."/>
            <person name="Bouchez O."/>
            <person name="Roques C."/>
            <person name="Iampietro C."/>
            <person name="Lluch J."/>
            <person name="Castinel A."/>
            <person name="Donnadieu C."/>
            <person name="Desvignes T."/>
            <person name="Floi Bucao C."/>
            <person name="Jouanno E."/>
            <person name="Wen M."/>
            <person name="Mejri S."/>
            <person name="Dirks R."/>
            <person name="Jansen H."/>
            <person name="Henkel C."/>
            <person name="Chen W.J."/>
            <person name="Zahm M."/>
            <person name="Cabau C."/>
            <person name="Klopp C."/>
            <person name="Thompson A.W."/>
            <person name="Robinson-Rechavi M."/>
            <person name="Braasch I."/>
            <person name="Lecointre G."/>
            <person name="Bobe J."/>
            <person name="Postlethwait J.H."/>
            <person name="Berthelot C."/>
            <person name="Roest Crollius H."/>
            <person name="Guiguen Y."/>
        </authorList>
    </citation>
    <scope>NUCLEOTIDE SEQUENCE</scope>
    <source>
        <strain evidence="2">WJC10195</strain>
    </source>
</reference>
<feature type="compositionally biased region" description="Polar residues" evidence="1">
    <location>
        <begin position="1"/>
        <end position="10"/>
    </location>
</feature>
<evidence type="ECO:0000313" key="2">
    <source>
        <dbReference type="EMBL" id="KAJ8334845.1"/>
    </source>
</evidence>
<name>A0A9Q1IBX4_SYNKA</name>
<protein>
    <submittedName>
        <fullName evidence="2">Uncharacterized protein</fullName>
    </submittedName>
</protein>
<dbReference type="AlphaFoldDB" id="A0A9Q1IBX4"/>
<gene>
    <name evidence="2" type="ORF">SKAU_G00404840</name>
</gene>
<feature type="region of interest" description="Disordered" evidence="1">
    <location>
        <begin position="1"/>
        <end position="36"/>
    </location>
</feature>
<keyword evidence="3" id="KW-1185">Reference proteome</keyword>
<feature type="region of interest" description="Disordered" evidence="1">
    <location>
        <begin position="73"/>
        <end position="97"/>
    </location>
</feature>
<dbReference type="Proteomes" id="UP001152622">
    <property type="component" value="Chromosome 21"/>
</dbReference>
<organism evidence="2 3">
    <name type="scientific">Synaphobranchus kaupii</name>
    <name type="common">Kaup's arrowtooth eel</name>
    <dbReference type="NCBI Taxonomy" id="118154"/>
    <lineage>
        <taxon>Eukaryota</taxon>
        <taxon>Metazoa</taxon>
        <taxon>Chordata</taxon>
        <taxon>Craniata</taxon>
        <taxon>Vertebrata</taxon>
        <taxon>Euteleostomi</taxon>
        <taxon>Actinopterygii</taxon>
        <taxon>Neopterygii</taxon>
        <taxon>Teleostei</taxon>
        <taxon>Anguilliformes</taxon>
        <taxon>Synaphobranchidae</taxon>
        <taxon>Synaphobranchus</taxon>
    </lineage>
</organism>
<proteinExistence type="predicted"/>
<comment type="caution">
    <text evidence="2">The sequence shown here is derived from an EMBL/GenBank/DDBJ whole genome shotgun (WGS) entry which is preliminary data.</text>
</comment>
<feature type="compositionally biased region" description="Basic and acidic residues" evidence="1">
    <location>
        <begin position="76"/>
        <end position="88"/>
    </location>
</feature>
<accession>A0A9Q1IBX4</accession>
<evidence type="ECO:0000313" key="3">
    <source>
        <dbReference type="Proteomes" id="UP001152622"/>
    </source>
</evidence>
<evidence type="ECO:0000256" key="1">
    <source>
        <dbReference type="SAM" id="MobiDB-lite"/>
    </source>
</evidence>